<sequence>MPIHFPSPALSSAMNIRKKVTWTLPTGQNRYAALDSWVAAAEDEDWSEAEVQFVINEVVEAEDDAAGLAVLTWYSRT</sequence>
<name>A0ABP7UJ79_9BACT</name>
<protein>
    <submittedName>
        <fullName evidence="1">Uncharacterized protein</fullName>
    </submittedName>
</protein>
<accession>A0ABP7UJ79</accession>
<comment type="caution">
    <text evidence="1">The sequence shown here is derived from an EMBL/GenBank/DDBJ whole genome shotgun (WGS) entry which is preliminary data.</text>
</comment>
<gene>
    <name evidence="1" type="ORF">GCM10022409_33630</name>
</gene>
<evidence type="ECO:0000313" key="1">
    <source>
        <dbReference type="EMBL" id="GAA4044832.1"/>
    </source>
</evidence>
<organism evidence="1 2">
    <name type="scientific">Hymenobacter glaciei</name>
    <dbReference type="NCBI Taxonomy" id="877209"/>
    <lineage>
        <taxon>Bacteria</taxon>
        <taxon>Pseudomonadati</taxon>
        <taxon>Bacteroidota</taxon>
        <taxon>Cytophagia</taxon>
        <taxon>Cytophagales</taxon>
        <taxon>Hymenobacteraceae</taxon>
        <taxon>Hymenobacter</taxon>
    </lineage>
</organism>
<dbReference type="Proteomes" id="UP001501469">
    <property type="component" value="Unassembled WGS sequence"/>
</dbReference>
<keyword evidence="2" id="KW-1185">Reference proteome</keyword>
<proteinExistence type="predicted"/>
<evidence type="ECO:0000313" key="2">
    <source>
        <dbReference type="Proteomes" id="UP001501469"/>
    </source>
</evidence>
<reference evidence="2" key="1">
    <citation type="journal article" date="2019" name="Int. J. Syst. Evol. Microbiol.">
        <title>The Global Catalogue of Microorganisms (GCM) 10K type strain sequencing project: providing services to taxonomists for standard genome sequencing and annotation.</title>
        <authorList>
            <consortium name="The Broad Institute Genomics Platform"/>
            <consortium name="The Broad Institute Genome Sequencing Center for Infectious Disease"/>
            <person name="Wu L."/>
            <person name="Ma J."/>
        </authorList>
    </citation>
    <scope>NUCLEOTIDE SEQUENCE [LARGE SCALE GENOMIC DNA]</scope>
    <source>
        <strain evidence="2">JCM 17225</strain>
    </source>
</reference>
<dbReference type="EMBL" id="BAABDK010000025">
    <property type="protein sequence ID" value="GAA4044832.1"/>
    <property type="molecule type" value="Genomic_DNA"/>
</dbReference>